<dbReference type="PRINTS" id="PR00039">
    <property type="entry name" value="HTHLYSR"/>
</dbReference>
<dbReference type="SUPFAM" id="SSF53850">
    <property type="entry name" value="Periplasmic binding protein-like II"/>
    <property type="match status" value="1"/>
</dbReference>
<name>A0A840YEM1_9SPHN</name>
<dbReference type="PROSITE" id="PS50931">
    <property type="entry name" value="HTH_LYSR"/>
    <property type="match status" value="1"/>
</dbReference>
<dbReference type="FunFam" id="1.10.10.10:FF:000001">
    <property type="entry name" value="LysR family transcriptional regulator"/>
    <property type="match status" value="1"/>
</dbReference>
<accession>A0A840YEM1</accession>
<dbReference type="AlphaFoldDB" id="A0A840YEM1"/>
<dbReference type="Gene3D" id="3.40.190.10">
    <property type="entry name" value="Periplasmic binding protein-like II"/>
    <property type="match status" value="2"/>
</dbReference>
<dbReference type="GO" id="GO:0032993">
    <property type="term" value="C:protein-DNA complex"/>
    <property type="evidence" value="ECO:0007669"/>
    <property type="project" value="TreeGrafter"/>
</dbReference>
<keyword evidence="2" id="KW-0805">Transcription regulation</keyword>
<dbReference type="PANTHER" id="PTHR30346">
    <property type="entry name" value="TRANSCRIPTIONAL DUAL REGULATOR HCAR-RELATED"/>
    <property type="match status" value="1"/>
</dbReference>
<comment type="similarity">
    <text evidence="1">Belongs to the LysR transcriptional regulatory family.</text>
</comment>
<dbReference type="GO" id="GO:0003677">
    <property type="term" value="F:DNA binding"/>
    <property type="evidence" value="ECO:0007669"/>
    <property type="project" value="UniProtKB-KW"/>
</dbReference>
<dbReference type="InterPro" id="IPR000847">
    <property type="entry name" value="LysR_HTH_N"/>
</dbReference>
<sequence>MDIERLRAFCTLADHGNFGRAAEHLHITQPGLTKRIRGLEHTLGGLLFDRGRQPVVLTQLGRQLLPSAQRLLREAEGFLLEARRTAAGETGTLAVGFGLSTITLAPRIINRCRSVAPNVAVTMDDFSSREMIDLIRRDELDLGFVRFPVSDDLASFPLATDQLAIAVPADLQLEDDDRPHQLQSREFIALRDARGPGLAGQIRTWCHANSFHPRIGQQADDIQTVLALVAAGLGCAIVPASSRALLPGRLKLFLLPGSDAVWRVGAAWMPARNTGALARAIEIIRAWAEPDTGDLKIPLLQV</sequence>
<evidence type="ECO:0000256" key="2">
    <source>
        <dbReference type="ARBA" id="ARBA00023015"/>
    </source>
</evidence>
<evidence type="ECO:0000259" key="5">
    <source>
        <dbReference type="PROSITE" id="PS50931"/>
    </source>
</evidence>
<dbReference type="GO" id="GO:0003700">
    <property type="term" value="F:DNA-binding transcription factor activity"/>
    <property type="evidence" value="ECO:0007669"/>
    <property type="project" value="InterPro"/>
</dbReference>
<dbReference type="InterPro" id="IPR036390">
    <property type="entry name" value="WH_DNA-bd_sf"/>
</dbReference>
<evidence type="ECO:0000313" key="6">
    <source>
        <dbReference type="EMBL" id="MBB5711284.1"/>
    </source>
</evidence>
<keyword evidence="4" id="KW-0804">Transcription</keyword>
<evidence type="ECO:0000313" key="7">
    <source>
        <dbReference type="Proteomes" id="UP000527143"/>
    </source>
</evidence>
<comment type="caution">
    <text evidence="6">The sequence shown here is derived from an EMBL/GenBank/DDBJ whole genome shotgun (WGS) entry which is preliminary data.</text>
</comment>
<dbReference type="Pfam" id="PF00126">
    <property type="entry name" value="HTH_1"/>
    <property type="match status" value="1"/>
</dbReference>
<evidence type="ECO:0000256" key="1">
    <source>
        <dbReference type="ARBA" id="ARBA00009437"/>
    </source>
</evidence>
<gene>
    <name evidence="6" type="ORF">FHT02_002528</name>
</gene>
<dbReference type="SUPFAM" id="SSF46785">
    <property type="entry name" value="Winged helix' DNA-binding domain"/>
    <property type="match status" value="1"/>
</dbReference>
<evidence type="ECO:0000256" key="4">
    <source>
        <dbReference type="ARBA" id="ARBA00023163"/>
    </source>
</evidence>
<dbReference type="InterPro" id="IPR036388">
    <property type="entry name" value="WH-like_DNA-bd_sf"/>
</dbReference>
<dbReference type="Gene3D" id="1.10.10.10">
    <property type="entry name" value="Winged helix-like DNA-binding domain superfamily/Winged helix DNA-binding domain"/>
    <property type="match status" value="1"/>
</dbReference>
<organism evidence="6 7">
    <name type="scientific">Sphingomonas xinjiangensis</name>
    <dbReference type="NCBI Taxonomy" id="643568"/>
    <lineage>
        <taxon>Bacteria</taxon>
        <taxon>Pseudomonadati</taxon>
        <taxon>Pseudomonadota</taxon>
        <taxon>Alphaproteobacteria</taxon>
        <taxon>Sphingomonadales</taxon>
        <taxon>Sphingomonadaceae</taxon>
        <taxon>Sphingomonas</taxon>
    </lineage>
</organism>
<dbReference type="Pfam" id="PF03466">
    <property type="entry name" value="LysR_substrate"/>
    <property type="match status" value="1"/>
</dbReference>
<dbReference type="EMBL" id="JACIJF010000007">
    <property type="protein sequence ID" value="MBB5711284.1"/>
    <property type="molecule type" value="Genomic_DNA"/>
</dbReference>
<proteinExistence type="inferred from homology"/>
<evidence type="ECO:0000256" key="3">
    <source>
        <dbReference type="ARBA" id="ARBA00023125"/>
    </source>
</evidence>
<dbReference type="PANTHER" id="PTHR30346:SF28">
    <property type="entry name" value="HTH-TYPE TRANSCRIPTIONAL REGULATOR CYNR"/>
    <property type="match status" value="1"/>
</dbReference>
<dbReference type="InterPro" id="IPR005119">
    <property type="entry name" value="LysR_subst-bd"/>
</dbReference>
<keyword evidence="3 6" id="KW-0238">DNA-binding</keyword>
<feature type="domain" description="HTH lysR-type" evidence="5">
    <location>
        <begin position="1"/>
        <end position="58"/>
    </location>
</feature>
<dbReference type="Proteomes" id="UP000527143">
    <property type="component" value="Unassembled WGS sequence"/>
</dbReference>
<dbReference type="RefSeq" id="WP_184088006.1">
    <property type="nucleotide sequence ID" value="NZ_JACIJF010000007.1"/>
</dbReference>
<dbReference type="CDD" id="cd08414">
    <property type="entry name" value="PBP2_LTTR_aromatics_like"/>
    <property type="match status" value="1"/>
</dbReference>
<protein>
    <submittedName>
        <fullName evidence="6">DNA-binding transcriptional LysR family regulator</fullName>
    </submittedName>
</protein>
<reference evidence="6 7" key="1">
    <citation type="submission" date="2020-08" db="EMBL/GenBank/DDBJ databases">
        <title>Genomic Encyclopedia of Type Strains, Phase IV (KMG-IV): sequencing the most valuable type-strain genomes for metagenomic binning, comparative biology and taxonomic classification.</title>
        <authorList>
            <person name="Goeker M."/>
        </authorList>
    </citation>
    <scope>NUCLEOTIDE SEQUENCE [LARGE SCALE GENOMIC DNA]</scope>
    <source>
        <strain evidence="6 7">DSM 26736</strain>
    </source>
</reference>
<keyword evidence="7" id="KW-1185">Reference proteome</keyword>